<reference evidence="8" key="1">
    <citation type="journal article" date="2015" name="Genome Announc.">
        <title>Draft genome sequence of the fungus Penicillium brasilianum MG11.</title>
        <authorList>
            <person name="Horn F."/>
            <person name="Linde J."/>
            <person name="Mattern D.J."/>
            <person name="Walther G."/>
            <person name="Guthke R."/>
            <person name="Brakhage A.A."/>
            <person name="Valiante V."/>
        </authorList>
    </citation>
    <scope>NUCLEOTIDE SEQUENCE [LARGE SCALE GENOMIC DNA]</scope>
    <source>
        <strain evidence="8">MG11</strain>
    </source>
</reference>
<dbReference type="Pfam" id="PF02798">
    <property type="entry name" value="GST_N"/>
    <property type="match status" value="1"/>
</dbReference>
<feature type="domain" description="GST N-terminal" evidence="5">
    <location>
        <begin position="2"/>
        <end position="87"/>
    </location>
</feature>
<evidence type="ECO:0000313" key="7">
    <source>
        <dbReference type="EMBL" id="CEJ56736.1"/>
    </source>
</evidence>
<evidence type="ECO:0000256" key="2">
    <source>
        <dbReference type="ARBA" id="ARBA00022679"/>
    </source>
</evidence>
<evidence type="ECO:0000256" key="1">
    <source>
        <dbReference type="ARBA" id="ARBA00012452"/>
    </source>
</evidence>
<organism evidence="7 8">
    <name type="scientific">Penicillium brasilianum</name>
    <dbReference type="NCBI Taxonomy" id="104259"/>
    <lineage>
        <taxon>Eukaryota</taxon>
        <taxon>Fungi</taxon>
        <taxon>Dikarya</taxon>
        <taxon>Ascomycota</taxon>
        <taxon>Pezizomycotina</taxon>
        <taxon>Eurotiomycetes</taxon>
        <taxon>Eurotiomycetidae</taxon>
        <taxon>Eurotiales</taxon>
        <taxon>Aspergillaceae</taxon>
        <taxon>Penicillium</taxon>
    </lineage>
</organism>
<dbReference type="InterPro" id="IPR036282">
    <property type="entry name" value="Glutathione-S-Trfase_C_sf"/>
</dbReference>
<dbReference type="GO" id="GO:0005737">
    <property type="term" value="C:cytoplasm"/>
    <property type="evidence" value="ECO:0007669"/>
    <property type="project" value="TreeGrafter"/>
</dbReference>
<name>A0A0F7TLG7_PENBI</name>
<dbReference type="PANTHER" id="PTHR43900">
    <property type="entry name" value="GLUTATHIONE S-TRANSFERASE RHO"/>
    <property type="match status" value="1"/>
</dbReference>
<dbReference type="AlphaFoldDB" id="A0A0F7TLG7"/>
<comment type="similarity">
    <text evidence="4">Belongs to the GST superfamily.</text>
</comment>
<proteinExistence type="inferred from homology"/>
<evidence type="ECO:0000259" key="6">
    <source>
        <dbReference type="PROSITE" id="PS50405"/>
    </source>
</evidence>
<dbReference type="GO" id="GO:0004364">
    <property type="term" value="F:glutathione transferase activity"/>
    <property type="evidence" value="ECO:0007669"/>
    <property type="project" value="UniProtKB-EC"/>
</dbReference>
<dbReference type="InterPro" id="IPR004046">
    <property type="entry name" value="GST_C"/>
</dbReference>
<dbReference type="InterPro" id="IPR004045">
    <property type="entry name" value="Glutathione_S-Trfase_N"/>
</dbReference>
<evidence type="ECO:0000256" key="4">
    <source>
        <dbReference type="RuleBase" id="RU003494"/>
    </source>
</evidence>
<protein>
    <recommendedName>
        <fullName evidence="1">glutathione transferase</fullName>
        <ecNumber evidence="1">2.5.1.18</ecNumber>
    </recommendedName>
</protein>
<dbReference type="Proteomes" id="UP000042958">
    <property type="component" value="Unassembled WGS sequence"/>
</dbReference>
<dbReference type="GO" id="GO:0043295">
    <property type="term" value="F:glutathione binding"/>
    <property type="evidence" value="ECO:0007669"/>
    <property type="project" value="TreeGrafter"/>
</dbReference>
<comment type="catalytic activity">
    <reaction evidence="3">
        <text>RX + glutathione = an S-substituted glutathione + a halide anion + H(+)</text>
        <dbReference type="Rhea" id="RHEA:16437"/>
        <dbReference type="ChEBI" id="CHEBI:15378"/>
        <dbReference type="ChEBI" id="CHEBI:16042"/>
        <dbReference type="ChEBI" id="CHEBI:17792"/>
        <dbReference type="ChEBI" id="CHEBI:57925"/>
        <dbReference type="ChEBI" id="CHEBI:90779"/>
        <dbReference type="EC" id="2.5.1.18"/>
    </reaction>
</comment>
<dbReference type="PROSITE" id="PS50404">
    <property type="entry name" value="GST_NTER"/>
    <property type="match status" value="1"/>
</dbReference>
<dbReference type="InterPro" id="IPR040079">
    <property type="entry name" value="Glutathione_S-Trfase"/>
</dbReference>
<dbReference type="SFLD" id="SFLDG00358">
    <property type="entry name" value="Main_(cytGST)"/>
    <property type="match status" value="1"/>
</dbReference>
<dbReference type="CDD" id="cd00570">
    <property type="entry name" value="GST_N_family"/>
    <property type="match status" value="1"/>
</dbReference>
<dbReference type="Pfam" id="PF00043">
    <property type="entry name" value="GST_C"/>
    <property type="match status" value="1"/>
</dbReference>
<dbReference type="InterPro" id="IPR036249">
    <property type="entry name" value="Thioredoxin-like_sf"/>
</dbReference>
<dbReference type="EMBL" id="CDHK01000002">
    <property type="protein sequence ID" value="CEJ56736.1"/>
    <property type="molecule type" value="Genomic_DNA"/>
</dbReference>
<dbReference type="STRING" id="104259.A0A0F7TLG7"/>
<dbReference type="SUPFAM" id="SSF52833">
    <property type="entry name" value="Thioredoxin-like"/>
    <property type="match status" value="1"/>
</dbReference>
<dbReference type="Gene3D" id="1.20.1050.10">
    <property type="match status" value="1"/>
</dbReference>
<dbReference type="Gene3D" id="3.40.30.10">
    <property type="entry name" value="Glutaredoxin"/>
    <property type="match status" value="1"/>
</dbReference>
<dbReference type="SUPFAM" id="SSF47616">
    <property type="entry name" value="GST C-terminal domain-like"/>
    <property type="match status" value="1"/>
</dbReference>
<dbReference type="GO" id="GO:0006749">
    <property type="term" value="P:glutathione metabolic process"/>
    <property type="evidence" value="ECO:0007669"/>
    <property type="project" value="TreeGrafter"/>
</dbReference>
<feature type="domain" description="GST C-terminal" evidence="6">
    <location>
        <begin position="94"/>
        <end position="223"/>
    </location>
</feature>
<evidence type="ECO:0000259" key="5">
    <source>
        <dbReference type="PROSITE" id="PS50404"/>
    </source>
</evidence>
<dbReference type="SFLD" id="SFLDS00019">
    <property type="entry name" value="Glutathione_Transferase_(cytos"/>
    <property type="match status" value="1"/>
</dbReference>
<dbReference type="EC" id="2.5.1.18" evidence="1"/>
<gene>
    <name evidence="7" type="ORF">PMG11_02934</name>
</gene>
<evidence type="ECO:0000256" key="3">
    <source>
        <dbReference type="ARBA" id="ARBA00047960"/>
    </source>
</evidence>
<accession>A0A0F7TLG7</accession>
<sequence>MALIELFTDPRFPCPQRVHLVIKELGIDVNIRDVNLEAKGHKSTEFLKMNPFGALPCLKDNSFDPPFVLYESRAIVRYLAIRYGQGRLMPNPFNAQATALFEQGASTELTSFDPTANRLVFEEIFKPKFFAESQGSIDSALVASLRSRLLVVLDILDRILGHQGYMAGQEFSVVDLFYVPYMHHLTTSVYPSALENRPHLKSWWEDMMLRPGYLEITQCSRYS</sequence>
<dbReference type="InterPro" id="IPR010987">
    <property type="entry name" value="Glutathione-S-Trfase_C-like"/>
</dbReference>
<evidence type="ECO:0000313" key="8">
    <source>
        <dbReference type="Proteomes" id="UP000042958"/>
    </source>
</evidence>
<dbReference type="OrthoDB" id="249703at2759"/>
<keyword evidence="2 7" id="KW-0808">Transferase</keyword>
<dbReference type="PANTHER" id="PTHR43900:SF3">
    <property type="entry name" value="GLUTATHIONE S-TRANSFERASE RHO"/>
    <property type="match status" value="1"/>
</dbReference>
<keyword evidence="8" id="KW-1185">Reference proteome</keyword>
<dbReference type="PROSITE" id="PS50405">
    <property type="entry name" value="GST_CTER"/>
    <property type="match status" value="1"/>
</dbReference>